<reference evidence="4" key="1">
    <citation type="journal article" date="2021" name="Sci. Rep.">
        <title>Diploid genomic architecture of Nitzschia inconspicua, an elite biomass production diatom.</title>
        <authorList>
            <person name="Oliver A."/>
            <person name="Podell S."/>
            <person name="Pinowska A."/>
            <person name="Traller J.C."/>
            <person name="Smith S.R."/>
            <person name="McClure R."/>
            <person name="Beliaev A."/>
            <person name="Bohutskyi P."/>
            <person name="Hill E.A."/>
            <person name="Rabines A."/>
            <person name="Zheng H."/>
            <person name="Allen L.Z."/>
            <person name="Kuo A."/>
            <person name="Grigoriev I.V."/>
            <person name="Allen A.E."/>
            <person name="Hazlebeck D."/>
            <person name="Allen E.E."/>
        </authorList>
    </citation>
    <scope>NUCLEOTIDE SEQUENCE</scope>
    <source>
        <strain evidence="4">Hildebrandi</strain>
    </source>
</reference>
<dbReference type="Pfam" id="PF13911">
    <property type="entry name" value="AhpC-TSA_2"/>
    <property type="match status" value="1"/>
</dbReference>
<dbReference type="AlphaFoldDB" id="A0A9K3L8H7"/>
<dbReference type="Proteomes" id="UP000693970">
    <property type="component" value="Unassembled WGS sequence"/>
</dbReference>
<evidence type="ECO:0000256" key="1">
    <source>
        <dbReference type="SAM" id="Coils"/>
    </source>
</evidence>
<dbReference type="OrthoDB" id="40334at2759"/>
<feature type="coiled-coil region" evidence="1">
    <location>
        <begin position="374"/>
        <end position="418"/>
    </location>
</feature>
<dbReference type="EMBL" id="JAGRRH010000015">
    <property type="protein sequence ID" value="KAG7356748.1"/>
    <property type="molecule type" value="Genomic_DNA"/>
</dbReference>
<feature type="signal peptide" evidence="3">
    <location>
        <begin position="1"/>
        <end position="20"/>
    </location>
</feature>
<name>A0A9K3L8H7_9STRA</name>
<dbReference type="InterPro" id="IPR032801">
    <property type="entry name" value="PXL2A/B/C"/>
</dbReference>
<protein>
    <submittedName>
        <fullName evidence="4">AhpC/TSA antioxidant enzyme</fullName>
    </submittedName>
</protein>
<feature type="chain" id="PRO_5039922814" evidence="3">
    <location>
        <begin position="21"/>
        <end position="759"/>
    </location>
</feature>
<evidence type="ECO:0000313" key="4">
    <source>
        <dbReference type="EMBL" id="KAG7356748.1"/>
    </source>
</evidence>
<reference evidence="4" key="2">
    <citation type="submission" date="2021-04" db="EMBL/GenBank/DDBJ databases">
        <authorList>
            <person name="Podell S."/>
        </authorList>
    </citation>
    <scope>NUCLEOTIDE SEQUENCE</scope>
    <source>
        <strain evidence="4">Hildebrandi</strain>
    </source>
</reference>
<feature type="coiled-coil region" evidence="1">
    <location>
        <begin position="442"/>
        <end position="481"/>
    </location>
</feature>
<evidence type="ECO:0000313" key="5">
    <source>
        <dbReference type="Proteomes" id="UP000693970"/>
    </source>
</evidence>
<comment type="caution">
    <text evidence="4">The sequence shown here is derived from an EMBL/GenBank/DDBJ whole genome shotgun (WGS) entry which is preliminary data.</text>
</comment>
<proteinExistence type="predicted"/>
<feature type="region of interest" description="Disordered" evidence="2">
    <location>
        <begin position="734"/>
        <end position="759"/>
    </location>
</feature>
<organism evidence="4 5">
    <name type="scientific">Nitzschia inconspicua</name>
    <dbReference type="NCBI Taxonomy" id="303405"/>
    <lineage>
        <taxon>Eukaryota</taxon>
        <taxon>Sar</taxon>
        <taxon>Stramenopiles</taxon>
        <taxon>Ochrophyta</taxon>
        <taxon>Bacillariophyta</taxon>
        <taxon>Bacillariophyceae</taxon>
        <taxon>Bacillariophycidae</taxon>
        <taxon>Bacillariales</taxon>
        <taxon>Bacillariaceae</taxon>
        <taxon>Nitzschia</taxon>
    </lineage>
</organism>
<keyword evidence="1" id="KW-0175">Coiled coil</keyword>
<keyword evidence="3" id="KW-0732">Signal</keyword>
<evidence type="ECO:0000256" key="3">
    <source>
        <dbReference type="SAM" id="SignalP"/>
    </source>
</evidence>
<evidence type="ECO:0000256" key="2">
    <source>
        <dbReference type="SAM" id="MobiDB-lite"/>
    </source>
</evidence>
<feature type="compositionally biased region" description="Low complexity" evidence="2">
    <location>
        <begin position="738"/>
        <end position="751"/>
    </location>
</feature>
<gene>
    <name evidence="4" type="ORF">IV203_001434</name>
</gene>
<sequence>MGRTHLLVVAVLAILQPANAFLPWLRRQKQQQHHRLFRTLLSTDRSGRGSKIVLTSSLGALEDNKSEYKNNNNNDSILKTETEWSQISSLSVETLNGDTATLGDIMSNNSTVVLSCLSHFGDYNAWEMTQQYMSAIQSGRLSEDCPVVLVGIGSVEAANTFATDIGLSSGFKDRLTLVTDETGKVTEALDCYRGWLTIDKKHKERYPFTDVPPAVKLLGMIAGFGSPGTIEKVLQGYTGDVTNNHGLFGRQWVIQALQQGGDKGRFPKVDVSLDPQSDLKPFELATLRLQTGLHIVAKWGKLGPKDGDLITRMGGTFVFDKQQQCVYEHFDQGILNFANMDDICLVTEAALKGEQYVVPSNKAQAKKNRQELWARKDKESKVRLQEAAERAKEAQREAERLAREAKLAEEARLEELDRIEAERIAEMARQGEEAKQSRQAEMEAEAKAKVEEEDKLRIAEIEAEAKAKEDAERILEAAALEAKLIATKEDETAKEAAQEAEVLDKIESMSASLESDPVEDDFDVTVDEILRRAEEQEMKIRASLEAIQNIQKASAKDSQEKFQRSLLAARIQYEKDKQILPGMIINGASAPTGAIPEVPSKPISSNLQKTSSSQQEAFQRKLLAAQFQYGEGSSNKSSTEESIENLHDQKDYEATEQQKAFQRELLAARIHYDKAAAGKSQPQVVISTVDSLPNLGTVAAKYGSKNGPNNGKDEEELFQRKLLATRLKYEVSNGKIRSTASTSTSKPTTLSIAQDQELL</sequence>
<keyword evidence="5" id="KW-1185">Reference proteome</keyword>
<accession>A0A9K3L8H7</accession>